<proteinExistence type="predicted"/>
<organism evidence="2 3">
    <name type="scientific">Octopus vulgaris</name>
    <name type="common">Common octopus</name>
    <dbReference type="NCBI Taxonomy" id="6645"/>
    <lineage>
        <taxon>Eukaryota</taxon>
        <taxon>Metazoa</taxon>
        <taxon>Spiralia</taxon>
        <taxon>Lophotrochozoa</taxon>
        <taxon>Mollusca</taxon>
        <taxon>Cephalopoda</taxon>
        <taxon>Coleoidea</taxon>
        <taxon>Octopodiformes</taxon>
        <taxon>Octopoda</taxon>
        <taxon>Incirrata</taxon>
        <taxon>Octopodidae</taxon>
        <taxon>Octopus</taxon>
    </lineage>
</organism>
<evidence type="ECO:0000256" key="1">
    <source>
        <dbReference type="SAM" id="MobiDB-lite"/>
    </source>
</evidence>
<dbReference type="AlphaFoldDB" id="A0AA36EY03"/>
<dbReference type="EMBL" id="OX597815">
    <property type="protein sequence ID" value="CAI9718416.1"/>
    <property type="molecule type" value="Genomic_DNA"/>
</dbReference>
<evidence type="ECO:0000313" key="2">
    <source>
        <dbReference type="EMBL" id="CAI9718416.1"/>
    </source>
</evidence>
<feature type="compositionally biased region" description="Basic and acidic residues" evidence="1">
    <location>
        <begin position="64"/>
        <end position="76"/>
    </location>
</feature>
<dbReference type="Proteomes" id="UP001162480">
    <property type="component" value="Chromosome 2"/>
</dbReference>
<reference evidence="2" key="1">
    <citation type="submission" date="2023-08" db="EMBL/GenBank/DDBJ databases">
        <authorList>
            <person name="Alioto T."/>
            <person name="Alioto T."/>
            <person name="Gomez Garrido J."/>
        </authorList>
    </citation>
    <scope>NUCLEOTIDE SEQUENCE</scope>
</reference>
<evidence type="ECO:0000313" key="3">
    <source>
        <dbReference type="Proteomes" id="UP001162480"/>
    </source>
</evidence>
<protein>
    <submittedName>
        <fullName evidence="2">Uncharacterized protein</fullName>
    </submittedName>
</protein>
<keyword evidence="3" id="KW-1185">Reference proteome</keyword>
<sequence>MFNAKADIFQKILQGMDEDDEYIFCTSPFDCYTMRPDVLEDMCFAEIAATYTIRGKDVPDDAADHIPDVLDGRDAIEGGGNNSDTEEIADKLLKTAWDA</sequence>
<feature type="region of interest" description="Disordered" evidence="1">
    <location>
        <begin position="64"/>
        <end position="84"/>
    </location>
</feature>
<accession>A0AA36EY03</accession>
<gene>
    <name evidence="2" type="ORF">OCTVUL_1B028838</name>
</gene>
<name>A0AA36EY03_OCTVU</name>